<dbReference type="AlphaFoldDB" id="A0A242K7T0"/>
<proteinExistence type="predicted"/>
<sequence>MKTIIRTMSQQSAVTIADHWKYEEPYSFYDATADEEDYQELIDPEKRNNQYYEVWKNKELYGYFVIILDTPDTAEIGLGLRPDLTGKGLGQSFILEILQFLTTTFPAVTEVELSVAAFNKRAIKAYQAVGFKESHSFLQQTNGGTYEFIKMTKSVD</sequence>
<name>A0A242K7T0_9ENTE</name>
<reference evidence="3" key="3">
    <citation type="submission" date="2024-03" db="EMBL/GenBank/DDBJ databases">
        <title>The Genome Sequence of Enterococcus sp. DIV0242b.</title>
        <authorList>
            <consortium name="The Broad Institute Genomics Platform"/>
            <consortium name="The Broad Institute Microbial Omics Core"/>
            <consortium name="The Broad Institute Genomic Center for Infectious Diseases"/>
            <person name="Earl A."/>
            <person name="Manson A."/>
            <person name="Gilmore M."/>
            <person name="Schwartman J."/>
            <person name="Shea T."/>
            <person name="Abouelleil A."/>
            <person name="Cao P."/>
            <person name="Chapman S."/>
            <person name="Cusick C."/>
            <person name="Young S."/>
            <person name="Neafsey D."/>
            <person name="Nusbaum C."/>
            <person name="Birren B."/>
        </authorList>
    </citation>
    <scope>NUCLEOTIDE SEQUENCE</scope>
    <source>
        <strain evidence="3">9E7_DIV0242</strain>
    </source>
</reference>
<reference evidence="2" key="1">
    <citation type="submission" date="2017-05" db="EMBL/GenBank/DDBJ databases">
        <title>The Genome Sequence of Enterococcus sp. 9E7_DIV0242.</title>
        <authorList>
            <consortium name="The Broad Institute Genomics Platform"/>
            <consortium name="The Broad Institute Genomic Center for Infectious Diseases"/>
            <person name="Earl A."/>
            <person name="Manson A."/>
            <person name="Schwartman J."/>
            <person name="Gilmore M."/>
            <person name="Abouelleil A."/>
            <person name="Cao P."/>
            <person name="Chapman S."/>
            <person name="Cusick C."/>
            <person name="Shea T."/>
            <person name="Young S."/>
            <person name="Neafsey D."/>
            <person name="Nusbaum C."/>
            <person name="Birren B."/>
        </authorList>
    </citation>
    <scope>NUCLEOTIDE SEQUENCE [LARGE SCALE GENOMIC DNA]</scope>
    <source>
        <strain evidence="2">9E7_DIV0242</strain>
    </source>
</reference>
<evidence type="ECO:0000313" key="3">
    <source>
        <dbReference type="EMBL" id="WYJ92298.1"/>
    </source>
</evidence>
<dbReference type="SUPFAM" id="SSF55729">
    <property type="entry name" value="Acyl-CoA N-acyltransferases (Nat)"/>
    <property type="match status" value="1"/>
</dbReference>
<gene>
    <name evidence="2" type="ORF">A5888_002199</name>
    <name evidence="3" type="ORF">A5888_004071</name>
</gene>
<dbReference type="InterPro" id="IPR016181">
    <property type="entry name" value="Acyl_CoA_acyltransferase"/>
</dbReference>
<dbReference type="EMBL" id="NGMM01000003">
    <property type="protein sequence ID" value="OTP15985.1"/>
    <property type="molecule type" value="Genomic_DNA"/>
</dbReference>
<reference evidence="3" key="2">
    <citation type="submission" date="2017-05" db="EMBL/GenBank/DDBJ databases">
        <authorList>
            <consortium name="The Broad Institute Genomics Platform"/>
            <consortium name="The Broad Institute Genomic Center for Infectious Diseases"/>
            <person name="Earl A."/>
            <person name="Manson A."/>
            <person name="Schwartman J."/>
            <person name="Gilmore M."/>
            <person name="Abouelleil A."/>
            <person name="Cao P."/>
            <person name="Chapman S."/>
            <person name="Cusick C."/>
            <person name="Shea T."/>
            <person name="Young S."/>
            <person name="Neafsey D."/>
            <person name="Nusbaum C."/>
            <person name="Birren B."/>
        </authorList>
    </citation>
    <scope>NUCLEOTIDE SEQUENCE</scope>
    <source>
        <strain evidence="3">9E7_DIV0242</strain>
    </source>
</reference>
<dbReference type="Pfam" id="PF00583">
    <property type="entry name" value="Acetyltransf_1"/>
    <property type="match status" value="1"/>
</dbReference>
<dbReference type="GO" id="GO:0016747">
    <property type="term" value="F:acyltransferase activity, transferring groups other than amino-acyl groups"/>
    <property type="evidence" value="ECO:0007669"/>
    <property type="project" value="InterPro"/>
</dbReference>
<evidence type="ECO:0000259" key="1">
    <source>
        <dbReference type="PROSITE" id="PS51186"/>
    </source>
</evidence>
<feature type="domain" description="N-acetyltransferase" evidence="1">
    <location>
        <begin position="3"/>
        <end position="156"/>
    </location>
</feature>
<organism evidence="2">
    <name type="scientific">Candidatus Enterococcus clewellii</name>
    <dbReference type="NCBI Taxonomy" id="1834193"/>
    <lineage>
        <taxon>Bacteria</taxon>
        <taxon>Bacillati</taxon>
        <taxon>Bacillota</taxon>
        <taxon>Bacilli</taxon>
        <taxon>Lactobacillales</taxon>
        <taxon>Enterococcaceae</taxon>
        <taxon>Enterococcus</taxon>
    </lineage>
</organism>
<keyword evidence="4" id="KW-1185">Reference proteome</keyword>
<dbReference type="RefSeq" id="WP_086349259.1">
    <property type="nucleotide sequence ID" value="NZ_CP147247.1"/>
</dbReference>
<dbReference type="PROSITE" id="PS51186">
    <property type="entry name" value="GNAT"/>
    <property type="match status" value="1"/>
</dbReference>
<evidence type="ECO:0000313" key="4">
    <source>
        <dbReference type="Proteomes" id="UP000195141"/>
    </source>
</evidence>
<dbReference type="Proteomes" id="UP000195141">
    <property type="component" value="Chromosome"/>
</dbReference>
<dbReference type="EMBL" id="CP147247">
    <property type="protein sequence ID" value="WYJ92298.1"/>
    <property type="molecule type" value="Genomic_DNA"/>
</dbReference>
<evidence type="ECO:0000313" key="2">
    <source>
        <dbReference type="EMBL" id="OTP15985.1"/>
    </source>
</evidence>
<accession>A0A242K7T0</accession>
<dbReference type="Gene3D" id="3.40.630.30">
    <property type="match status" value="1"/>
</dbReference>
<dbReference type="InterPro" id="IPR000182">
    <property type="entry name" value="GNAT_dom"/>
</dbReference>
<dbReference type="OrthoDB" id="423921at2"/>
<protein>
    <recommendedName>
        <fullName evidence="1">N-acetyltransferase domain-containing protein</fullName>
    </recommendedName>
</protein>